<organism evidence="3 4">
    <name type="scientific">Adineta steineri</name>
    <dbReference type="NCBI Taxonomy" id="433720"/>
    <lineage>
        <taxon>Eukaryota</taxon>
        <taxon>Metazoa</taxon>
        <taxon>Spiralia</taxon>
        <taxon>Gnathifera</taxon>
        <taxon>Rotifera</taxon>
        <taxon>Eurotatoria</taxon>
        <taxon>Bdelloidea</taxon>
        <taxon>Adinetida</taxon>
        <taxon>Adinetidae</taxon>
        <taxon>Adineta</taxon>
    </lineage>
</organism>
<dbReference type="OrthoDB" id="10541871at2759"/>
<evidence type="ECO:0000256" key="1">
    <source>
        <dbReference type="SAM" id="MobiDB-lite"/>
    </source>
</evidence>
<feature type="region of interest" description="Disordered" evidence="1">
    <location>
        <begin position="1"/>
        <end position="41"/>
    </location>
</feature>
<comment type="caution">
    <text evidence="3">The sequence shown here is derived from an EMBL/GenBank/DDBJ whole genome shotgun (WGS) entry which is preliminary data.</text>
</comment>
<feature type="compositionally biased region" description="Polar residues" evidence="1">
    <location>
        <begin position="124"/>
        <end position="135"/>
    </location>
</feature>
<dbReference type="EMBL" id="CAJNOM010000230">
    <property type="protein sequence ID" value="CAF1259742.1"/>
    <property type="molecule type" value="Genomic_DNA"/>
</dbReference>
<feature type="compositionally biased region" description="Basic and acidic residues" evidence="1">
    <location>
        <begin position="1"/>
        <end position="16"/>
    </location>
</feature>
<sequence length="235" mass="26329">METFHTERNFRQENNKYKRHKSMKHLQNNNDNDYNDDEQEQCLQNQSSINNTHSFSSSFRHSLRQLTSCASARRKPGRNSNHNKHGTSTTDTLITYKDEQRNSSKTLLPSTKSSSSSSQKQHNRSALSTIQSPSQDIPPALPPRKPMDKKNSVQMSSVILNPSVFNKSSSQISSSTVDDTSSSSMVPTRVLTSKEISTSLVNLMGTASDSLSVNNPAQTSTQESRVCIKFLFSFF</sequence>
<evidence type="ECO:0000313" key="2">
    <source>
        <dbReference type="EMBL" id="CAF1047527.1"/>
    </source>
</evidence>
<dbReference type="EMBL" id="CAJNOI010000094">
    <property type="protein sequence ID" value="CAF1047527.1"/>
    <property type="molecule type" value="Genomic_DNA"/>
</dbReference>
<keyword evidence="4" id="KW-1185">Reference proteome</keyword>
<protein>
    <submittedName>
        <fullName evidence="3">Uncharacterized protein</fullName>
    </submittedName>
</protein>
<dbReference type="Proteomes" id="UP000663832">
    <property type="component" value="Unassembled WGS sequence"/>
</dbReference>
<dbReference type="AlphaFoldDB" id="A0A815ASV9"/>
<evidence type="ECO:0000313" key="4">
    <source>
        <dbReference type="Proteomes" id="UP000663832"/>
    </source>
</evidence>
<feature type="compositionally biased region" description="Low complexity" evidence="1">
    <location>
        <begin position="103"/>
        <end position="118"/>
    </location>
</feature>
<feature type="compositionally biased region" description="Low complexity" evidence="1">
    <location>
        <begin position="168"/>
        <end position="184"/>
    </location>
</feature>
<feature type="region of interest" description="Disordered" evidence="1">
    <location>
        <begin position="68"/>
        <end position="152"/>
    </location>
</feature>
<evidence type="ECO:0000313" key="3">
    <source>
        <dbReference type="EMBL" id="CAF1259742.1"/>
    </source>
</evidence>
<feature type="region of interest" description="Disordered" evidence="1">
    <location>
        <begin position="168"/>
        <end position="188"/>
    </location>
</feature>
<reference evidence="3" key="1">
    <citation type="submission" date="2021-02" db="EMBL/GenBank/DDBJ databases">
        <authorList>
            <person name="Nowell W R."/>
        </authorList>
    </citation>
    <scope>NUCLEOTIDE SEQUENCE</scope>
</reference>
<gene>
    <name evidence="2" type="ORF">BJG266_LOCUS18422</name>
    <name evidence="3" type="ORF">QVE165_LOCUS28979</name>
</gene>
<dbReference type="Proteomes" id="UP000663877">
    <property type="component" value="Unassembled WGS sequence"/>
</dbReference>
<proteinExistence type="predicted"/>
<accession>A0A815ASV9</accession>
<feature type="compositionally biased region" description="Basic residues" evidence="1">
    <location>
        <begin position="72"/>
        <end position="85"/>
    </location>
</feature>
<name>A0A815ASV9_9BILA</name>